<dbReference type="GO" id="GO:0070740">
    <property type="term" value="F:tubulin-glutamic acid ligase activity"/>
    <property type="evidence" value="ECO:0007669"/>
    <property type="project" value="TreeGrafter"/>
</dbReference>
<feature type="compositionally biased region" description="Low complexity" evidence="4">
    <location>
        <begin position="292"/>
        <end position="306"/>
    </location>
</feature>
<proteinExistence type="predicted"/>
<dbReference type="PANTHER" id="PTHR12241">
    <property type="entry name" value="TUBULIN POLYGLUTAMYLASE"/>
    <property type="match status" value="1"/>
</dbReference>
<dbReference type="GO" id="GO:0000226">
    <property type="term" value="P:microtubule cytoskeleton organization"/>
    <property type="evidence" value="ECO:0007669"/>
    <property type="project" value="TreeGrafter"/>
</dbReference>
<dbReference type="Gene3D" id="3.30.470.20">
    <property type="entry name" value="ATP-grasp fold, B domain"/>
    <property type="match status" value="1"/>
</dbReference>
<dbReference type="GO" id="GO:0005524">
    <property type="term" value="F:ATP binding"/>
    <property type="evidence" value="ECO:0007669"/>
    <property type="project" value="UniProtKB-KW"/>
</dbReference>
<evidence type="ECO:0000313" key="5">
    <source>
        <dbReference type="EMBL" id="CDI76105.1"/>
    </source>
</evidence>
<dbReference type="AlphaFoldDB" id="U6G7G5"/>
<dbReference type="OMA" id="CHSEDET"/>
<feature type="compositionally biased region" description="Basic residues" evidence="4">
    <location>
        <begin position="532"/>
        <end position="544"/>
    </location>
</feature>
<name>U6G7G5_EIMAC</name>
<dbReference type="SUPFAM" id="SSF56059">
    <property type="entry name" value="Glutathione synthetase ATP-binding domain-like"/>
    <property type="match status" value="1"/>
</dbReference>
<evidence type="ECO:0000256" key="2">
    <source>
        <dbReference type="ARBA" id="ARBA00022741"/>
    </source>
</evidence>
<accession>U6G7G5</accession>
<dbReference type="RefSeq" id="XP_013253290.1">
    <property type="nucleotide sequence ID" value="XM_013397836.1"/>
</dbReference>
<evidence type="ECO:0000256" key="4">
    <source>
        <dbReference type="SAM" id="MobiDB-lite"/>
    </source>
</evidence>
<evidence type="ECO:0000256" key="1">
    <source>
        <dbReference type="ARBA" id="ARBA00022598"/>
    </source>
</evidence>
<evidence type="ECO:0008006" key="7">
    <source>
        <dbReference type="Google" id="ProtNLM"/>
    </source>
</evidence>
<feature type="compositionally biased region" description="Polar residues" evidence="4">
    <location>
        <begin position="237"/>
        <end position="260"/>
    </location>
</feature>
<feature type="compositionally biased region" description="Polar residues" evidence="4">
    <location>
        <begin position="498"/>
        <end position="531"/>
    </location>
</feature>
<keyword evidence="6" id="KW-1185">Reference proteome</keyword>
<feature type="region of interest" description="Disordered" evidence="4">
    <location>
        <begin position="200"/>
        <end position="268"/>
    </location>
</feature>
<organism evidence="5 6">
    <name type="scientific">Eimeria acervulina</name>
    <name type="common">Coccidian parasite</name>
    <dbReference type="NCBI Taxonomy" id="5801"/>
    <lineage>
        <taxon>Eukaryota</taxon>
        <taxon>Sar</taxon>
        <taxon>Alveolata</taxon>
        <taxon>Apicomplexa</taxon>
        <taxon>Conoidasida</taxon>
        <taxon>Coccidia</taxon>
        <taxon>Eucoccidiorida</taxon>
        <taxon>Eimeriorina</taxon>
        <taxon>Eimeriidae</taxon>
        <taxon>Eimeria</taxon>
    </lineage>
</organism>
<feature type="region of interest" description="Disordered" evidence="4">
    <location>
        <begin position="498"/>
        <end position="551"/>
    </location>
</feature>
<dbReference type="InterPro" id="IPR004344">
    <property type="entry name" value="TTL/TTLL_fam"/>
</dbReference>
<feature type="compositionally biased region" description="Low complexity" evidence="4">
    <location>
        <begin position="364"/>
        <end position="381"/>
    </location>
</feature>
<protein>
    <recommendedName>
        <fullName evidence="7">Tubulin-tyrosine ligase family protein</fullName>
    </recommendedName>
</protein>
<dbReference type="EMBL" id="HG670314">
    <property type="protein sequence ID" value="CDI76105.1"/>
    <property type="molecule type" value="Genomic_DNA"/>
</dbReference>
<keyword evidence="1" id="KW-0436">Ligase</keyword>
<dbReference type="GO" id="GO:0015631">
    <property type="term" value="F:tubulin binding"/>
    <property type="evidence" value="ECO:0007669"/>
    <property type="project" value="TreeGrafter"/>
</dbReference>
<dbReference type="PROSITE" id="PS51221">
    <property type="entry name" value="TTL"/>
    <property type="match status" value="1"/>
</dbReference>
<feature type="compositionally biased region" description="Polar residues" evidence="4">
    <location>
        <begin position="204"/>
        <end position="228"/>
    </location>
</feature>
<evidence type="ECO:0000256" key="3">
    <source>
        <dbReference type="ARBA" id="ARBA00022840"/>
    </source>
</evidence>
<dbReference type="PANTHER" id="PTHR12241:SF147">
    <property type="entry name" value="TUBULIN POLYGLUTAMYLASE TTLL7"/>
    <property type="match status" value="1"/>
</dbReference>
<dbReference type="GO" id="GO:0036064">
    <property type="term" value="C:ciliary basal body"/>
    <property type="evidence" value="ECO:0007669"/>
    <property type="project" value="TreeGrafter"/>
</dbReference>
<feature type="region of interest" description="Disordered" evidence="4">
    <location>
        <begin position="289"/>
        <end position="317"/>
    </location>
</feature>
<gene>
    <name evidence="5" type="ORF">EAH_00016240</name>
</gene>
<dbReference type="OrthoDB" id="202825at2759"/>
<feature type="region of interest" description="Disordered" evidence="4">
    <location>
        <begin position="360"/>
        <end position="385"/>
    </location>
</feature>
<evidence type="ECO:0000313" key="6">
    <source>
        <dbReference type="Proteomes" id="UP000018050"/>
    </source>
</evidence>
<sequence length="551" mass="61192">MERLKQDGKDVELLKEKICAMLVKTIIGIQPSLAHIYSSCHSEDETDGMCFELFGVDVLLDHKLQPWLIEVNHSPSFATDSALDKKVKFEVIRDALRLVGISSKNRKRFSASQKGILERNSSLRSSSEVKQSRMQEREQLKAELAVQRTKWEEKRLGGYTRIYPTPDSATKYQHLFGAANEIWANSTGVLRSRPLFDSLHRKQQNNNSPPTDKTNTEQTPSGQTPQTCTRERESVQERGSSASAPSQSINRNGLQTSRNRGTAIPLRSRSTVVRTLGCLKDKPSPCVSFISQQQQQQQQQQQERQQLANPEVESASAYVASTPPVTEAPPMSLSSFCTDELINKQTDCSEAQAYAHCKTEAAPSQASTEEPETAETTKSASFPLSSSYCSSTALPSLCKLGSSTSNSSSNSSSSSSEATHLLLNLSSNGQKEVPSCVRQGGGHRLAKSEVYRQSEQYRQSEAYRRSGVYRQPEVYRDRGGSRGLPMNLSRVDVSFTLDSDQNPKQHQKQKTPSACTTQQPSMRKTASFCSTKRNKMPIKTKSNKCKQTVLK</sequence>
<reference evidence="5" key="2">
    <citation type="submission" date="2013-10" db="EMBL/GenBank/DDBJ databases">
        <authorList>
            <person name="Aslett M."/>
        </authorList>
    </citation>
    <scope>NUCLEOTIDE SEQUENCE</scope>
    <source>
        <strain evidence="5">Houghton</strain>
    </source>
</reference>
<keyword evidence="3" id="KW-0067">ATP-binding</keyword>
<reference evidence="5" key="1">
    <citation type="submission" date="2013-10" db="EMBL/GenBank/DDBJ databases">
        <title>Genomic analysis of the causative agents of coccidiosis in chickens.</title>
        <authorList>
            <person name="Reid A.J."/>
            <person name="Blake D."/>
            <person name="Billington K."/>
            <person name="Browne H."/>
            <person name="Dunn M."/>
            <person name="Hung S."/>
            <person name="Kawahara F."/>
            <person name="Miranda-Saavedra D."/>
            <person name="Mourier T."/>
            <person name="Nagra H."/>
            <person name="Otto T.D."/>
            <person name="Rawlings N."/>
            <person name="Sanchez A."/>
            <person name="Sanders M."/>
            <person name="Subramaniam C."/>
            <person name="Tay Y."/>
            <person name="Dear P."/>
            <person name="Doerig C."/>
            <person name="Gruber A."/>
            <person name="Parkinson J."/>
            <person name="Shirley M."/>
            <person name="Wan K.L."/>
            <person name="Berriman M."/>
            <person name="Tomley F."/>
            <person name="Pain A."/>
        </authorList>
    </citation>
    <scope>NUCLEOTIDE SEQUENCE</scope>
    <source>
        <strain evidence="5">Houghton</strain>
    </source>
</reference>
<keyword evidence="2" id="KW-0547">Nucleotide-binding</keyword>
<feature type="region of interest" description="Disordered" evidence="4">
    <location>
        <begin position="432"/>
        <end position="464"/>
    </location>
</feature>
<dbReference type="Proteomes" id="UP000018050">
    <property type="component" value="Unassembled WGS sequence"/>
</dbReference>
<dbReference type="Pfam" id="PF03133">
    <property type="entry name" value="TTL"/>
    <property type="match status" value="1"/>
</dbReference>
<dbReference type="VEuPathDB" id="ToxoDB:EAH_00016240"/>
<dbReference type="GeneID" id="25269694"/>